<keyword evidence="2" id="KW-1185">Reference proteome</keyword>
<reference evidence="1 2" key="1">
    <citation type="journal article" date="2015" name="Genome Biol. Evol.">
        <title>Comparative Genomics of a Bacterivorous Green Alga Reveals Evolutionary Causalities and Consequences of Phago-Mixotrophic Mode of Nutrition.</title>
        <authorList>
            <person name="Burns J.A."/>
            <person name="Paasch A."/>
            <person name="Narechania A."/>
            <person name="Kim E."/>
        </authorList>
    </citation>
    <scope>NUCLEOTIDE SEQUENCE [LARGE SCALE GENOMIC DNA]</scope>
    <source>
        <strain evidence="1 2">PLY_AMNH</strain>
    </source>
</reference>
<comment type="caution">
    <text evidence="1">The sequence shown here is derived from an EMBL/GenBank/DDBJ whole genome shotgun (WGS) entry which is preliminary data.</text>
</comment>
<accession>A0AAE0BIK4</accession>
<protein>
    <submittedName>
        <fullName evidence="1">Uncharacterized protein</fullName>
    </submittedName>
</protein>
<evidence type="ECO:0000313" key="2">
    <source>
        <dbReference type="Proteomes" id="UP001190700"/>
    </source>
</evidence>
<name>A0AAE0BIK4_9CHLO</name>
<organism evidence="1 2">
    <name type="scientific">Cymbomonas tetramitiformis</name>
    <dbReference type="NCBI Taxonomy" id="36881"/>
    <lineage>
        <taxon>Eukaryota</taxon>
        <taxon>Viridiplantae</taxon>
        <taxon>Chlorophyta</taxon>
        <taxon>Pyramimonadophyceae</taxon>
        <taxon>Pyramimonadales</taxon>
        <taxon>Pyramimonadaceae</taxon>
        <taxon>Cymbomonas</taxon>
    </lineage>
</organism>
<sequence>MDAVEAPLEAVKCRPRIRRDPNTGIRLPKAKHRTRDKTLKVAAVLQEMLAIDKATGETPSAALLEEAMAEQQEDGDPDQDRHFHILAKLSTRKGSRPKDTCVEPEDPRGWAEAELDQYRKEAKSFIKDYTAETWDKFVQTFRSNYHRMRKSAHKPGTTHREDVDEIHRVEVAFTWDARWYVSLHEKLNKKISDISVDWATKMLISHNKSEKKKALKNSQKPP</sequence>
<dbReference type="Proteomes" id="UP001190700">
    <property type="component" value="Unassembled WGS sequence"/>
</dbReference>
<dbReference type="AlphaFoldDB" id="A0AAE0BIK4"/>
<proteinExistence type="predicted"/>
<dbReference type="EMBL" id="LGRX02034669">
    <property type="protein sequence ID" value="KAK3237236.1"/>
    <property type="molecule type" value="Genomic_DNA"/>
</dbReference>
<evidence type="ECO:0000313" key="1">
    <source>
        <dbReference type="EMBL" id="KAK3237236.1"/>
    </source>
</evidence>
<gene>
    <name evidence="1" type="ORF">CYMTET_52670</name>
</gene>